<organism evidence="2 3">
    <name type="scientific">Limosilactobacillus gastricus DSM 16045</name>
    <dbReference type="NCBI Taxonomy" id="1423749"/>
    <lineage>
        <taxon>Bacteria</taxon>
        <taxon>Bacillati</taxon>
        <taxon>Bacillota</taxon>
        <taxon>Bacilli</taxon>
        <taxon>Lactobacillales</taxon>
        <taxon>Lactobacillaceae</taxon>
        <taxon>Limosilactobacillus</taxon>
    </lineage>
</organism>
<feature type="domain" description="N-acetyltransferase" evidence="1">
    <location>
        <begin position="1"/>
        <end position="173"/>
    </location>
</feature>
<dbReference type="EMBL" id="AZFN01000010">
    <property type="protein sequence ID" value="KRM02498.1"/>
    <property type="molecule type" value="Genomic_DNA"/>
</dbReference>
<sequence>MHLEQAQLNDLERVIEILKDGRNQLAERGIDQWQGDYPNRDHIKEDIENGYAYLVHSDDHETVGAFAMVPAPDQTYDALDGQWKIETDQYVVIHRVAIHSEHAGHGYASGLFVALIDYIKEQRPEILSIRIDTHEDNAPMQHLIEKYGFHRVGTLHGVYRPNEISYVYENIRENQ</sequence>
<dbReference type="CDD" id="cd04301">
    <property type="entry name" value="NAT_SF"/>
    <property type="match status" value="1"/>
</dbReference>
<gene>
    <name evidence="2" type="ORF">FC60_GL000158</name>
</gene>
<evidence type="ECO:0000313" key="2">
    <source>
        <dbReference type="EMBL" id="KRM02498.1"/>
    </source>
</evidence>
<dbReference type="RefSeq" id="WP_056937255.1">
    <property type="nucleotide sequence ID" value="NZ_AZFN01000010.1"/>
</dbReference>
<reference evidence="2 3" key="1">
    <citation type="journal article" date="2015" name="Genome Announc.">
        <title>Expanding the biotechnology potential of lactobacilli through comparative genomics of 213 strains and associated genera.</title>
        <authorList>
            <person name="Sun Z."/>
            <person name="Harris H.M."/>
            <person name="McCann A."/>
            <person name="Guo C."/>
            <person name="Argimon S."/>
            <person name="Zhang W."/>
            <person name="Yang X."/>
            <person name="Jeffery I.B."/>
            <person name="Cooney J.C."/>
            <person name="Kagawa T.F."/>
            <person name="Liu W."/>
            <person name="Song Y."/>
            <person name="Salvetti E."/>
            <person name="Wrobel A."/>
            <person name="Rasinkangas P."/>
            <person name="Parkhill J."/>
            <person name="Rea M.C."/>
            <person name="O'Sullivan O."/>
            <person name="Ritari J."/>
            <person name="Douillard F.P."/>
            <person name="Paul Ross R."/>
            <person name="Yang R."/>
            <person name="Briner A.E."/>
            <person name="Felis G.E."/>
            <person name="de Vos W.M."/>
            <person name="Barrangou R."/>
            <person name="Klaenhammer T.R."/>
            <person name="Caufield P.W."/>
            <person name="Cui Y."/>
            <person name="Zhang H."/>
            <person name="O'Toole P.W."/>
        </authorList>
    </citation>
    <scope>NUCLEOTIDE SEQUENCE [LARGE SCALE GENOMIC DNA]</scope>
    <source>
        <strain evidence="2 3">DSM 16045</strain>
    </source>
</reference>
<dbReference type="PATRIC" id="fig|1423749.3.peg.158"/>
<accession>A0A0R1VAH8</accession>
<dbReference type="InterPro" id="IPR000182">
    <property type="entry name" value="GNAT_dom"/>
</dbReference>
<proteinExistence type="predicted"/>
<dbReference type="PANTHER" id="PTHR43072">
    <property type="entry name" value="N-ACETYLTRANSFERASE"/>
    <property type="match status" value="1"/>
</dbReference>
<dbReference type="PROSITE" id="PS51186">
    <property type="entry name" value="GNAT"/>
    <property type="match status" value="1"/>
</dbReference>
<dbReference type="Gene3D" id="3.40.630.30">
    <property type="match status" value="1"/>
</dbReference>
<dbReference type="GO" id="GO:0016747">
    <property type="term" value="F:acyltransferase activity, transferring groups other than amino-acyl groups"/>
    <property type="evidence" value="ECO:0007669"/>
    <property type="project" value="InterPro"/>
</dbReference>
<dbReference type="Proteomes" id="UP000051739">
    <property type="component" value="Unassembled WGS sequence"/>
</dbReference>
<evidence type="ECO:0000259" key="1">
    <source>
        <dbReference type="PROSITE" id="PS51186"/>
    </source>
</evidence>
<comment type="caution">
    <text evidence="2">The sequence shown here is derived from an EMBL/GenBank/DDBJ whole genome shotgun (WGS) entry which is preliminary data.</text>
</comment>
<dbReference type="AlphaFoldDB" id="A0A0R1VAH8"/>
<dbReference type="SUPFAM" id="SSF55729">
    <property type="entry name" value="Acyl-CoA N-acyltransferases (Nat)"/>
    <property type="match status" value="1"/>
</dbReference>
<protein>
    <submittedName>
        <fullName evidence="2">Acetyltransferase</fullName>
    </submittedName>
</protein>
<name>A0A0R1VAH8_9LACO</name>
<dbReference type="Pfam" id="PF00583">
    <property type="entry name" value="Acetyltransf_1"/>
    <property type="match status" value="1"/>
</dbReference>
<dbReference type="InterPro" id="IPR016181">
    <property type="entry name" value="Acyl_CoA_acyltransferase"/>
</dbReference>
<keyword evidence="2" id="KW-0808">Transferase</keyword>
<keyword evidence="3" id="KW-1185">Reference proteome</keyword>
<evidence type="ECO:0000313" key="3">
    <source>
        <dbReference type="Proteomes" id="UP000051739"/>
    </source>
</evidence>